<reference evidence="18 19" key="1">
    <citation type="submission" date="2019-04" db="EMBL/GenBank/DDBJ databases">
        <title>Draft genome of the big-headed turtle Platysternon megacephalum.</title>
        <authorList>
            <person name="Gong S."/>
        </authorList>
    </citation>
    <scope>NUCLEOTIDE SEQUENCE [LARGE SCALE GENOMIC DNA]</scope>
    <source>
        <strain evidence="18">DO16091913</strain>
        <tissue evidence="18">Muscle</tissue>
    </source>
</reference>
<feature type="chain" id="PRO_5020032060" evidence="16">
    <location>
        <begin position="24"/>
        <end position="1597"/>
    </location>
</feature>
<keyword evidence="13" id="KW-0106">Calcium</keyword>
<keyword evidence="6" id="KW-0677">Repeat</keyword>
<feature type="binding site" evidence="13">
    <location>
        <position position="409"/>
    </location>
    <ligand>
        <name>Ca(2+)</name>
        <dbReference type="ChEBI" id="CHEBI:29108"/>
        <label>1</label>
    </ligand>
</feature>
<accession>A0A4D9E2S1</accession>
<feature type="binding site" evidence="13">
    <location>
        <position position="409"/>
    </location>
    <ligand>
        <name>Ca(2+)</name>
        <dbReference type="ChEBI" id="CHEBI:29108"/>
        <label>2</label>
    </ligand>
</feature>
<dbReference type="PANTHER" id="PTHR13723">
    <property type="entry name" value="ADAMTS A DISINTEGRIN AND METALLOPROTEASE WITH THROMBOSPONDIN MOTIFS PROTEASE"/>
    <property type="match status" value="1"/>
</dbReference>
<feature type="binding site" evidence="13 15">
    <location>
        <position position="360"/>
    </location>
    <ligand>
        <name>Zn(2+)</name>
        <dbReference type="ChEBI" id="CHEBI:29105"/>
        <note>catalytic</note>
    </ligand>
</feature>
<feature type="binding site" evidence="13 15">
    <location>
        <position position="354"/>
    </location>
    <ligand>
        <name>Zn(2+)</name>
        <dbReference type="ChEBI" id="CHEBI:29105"/>
        <note>catalytic</note>
    </ligand>
</feature>
<keyword evidence="10 14" id="KW-1015">Disulfide bond</keyword>
<comment type="cofactor">
    <cofactor evidence="13">
        <name>Zn(2+)</name>
        <dbReference type="ChEBI" id="CHEBI:29105"/>
    </cofactor>
    <text evidence="13">Binds 1 zinc ion per subunit.</text>
</comment>
<feature type="disulfide bond" evidence="14">
    <location>
        <begin position="521"/>
        <end position="559"/>
    </location>
</feature>
<keyword evidence="19" id="KW-1185">Reference proteome</keyword>
<evidence type="ECO:0000313" key="19">
    <source>
        <dbReference type="Proteomes" id="UP000297703"/>
    </source>
</evidence>
<dbReference type="InterPro" id="IPR036383">
    <property type="entry name" value="TSP1_rpt_sf"/>
</dbReference>
<feature type="binding site" evidence="13 15">
    <location>
        <position position="350"/>
    </location>
    <ligand>
        <name>Zn(2+)</name>
        <dbReference type="ChEBI" id="CHEBI:29105"/>
        <note>catalytic</note>
    </ligand>
</feature>
<evidence type="ECO:0000256" key="11">
    <source>
        <dbReference type="ARBA" id="ARBA00023180"/>
    </source>
</evidence>
<dbReference type="STRING" id="55544.A0A4D9E2S1"/>
<comment type="subcellular location">
    <subcellularLocation>
        <location evidence="1">Secreted</location>
    </subcellularLocation>
</comment>
<feature type="binding site" evidence="13">
    <location>
        <position position="209"/>
    </location>
    <ligand>
        <name>Ca(2+)</name>
        <dbReference type="ChEBI" id="CHEBI:29108"/>
        <label>2</label>
    </ligand>
</feature>
<evidence type="ECO:0000313" key="18">
    <source>
        <dbReference type="EMBL" id="TFK02745.1"/>
    </source>
</evidence>
<dbReference type="GO" id="GO:0004222">
    <property type="term" value="F:metalloendopeptidase activity"/>
    <property type="evidence" value="ECO:0007669"/>
    <property type="project" value="InterPro"/>
</dbReference>
<keyword evidence="5 16" id="KW-0732">Signal</keyword>
<dbReference type="Pfam" id="PF19030">
    <property type="entry name" value="TSP1_ADAMTS"/>
    <property type="match status" value="7"/>
</dbReference>
<dbReference type="Pfam" id="PF05986">
    <property type="entry name" value="ADAMTS_spacer1"/>
    <property type="match status" value="1"/>
</dbReference>
<feature type="disulfide bond" evidence="14">
    <location>
        <begin position="443"/>
        <end position="468"/>
    </location>
</feature>
<evidence type="ECO:0000256" key="9">
    <source>
        <dbReference type="ARBA" id="ARBA00023049"/>
    </source>
</evidence>
<dbReference type="GO" id="GO:0006508">
    <property type="term" value="P:proteolysis"/>
    <property type="evidence" value="ECO:0007669"/>
    <property type="project" value="UniProtKB-KW"/>
</dbReference>
<keyword evidence="11" id="KW-0325">Glycoprotein</keyword>
<comment type="caution">
    <text evidence="15">Lacks conserved residue(s) required for the propagation of feature annotation.</text>
</comment>
<feature type="binding site" evidence="13">
    <location>
        <position position="209"/>
    </location>
    <ligand>
        <name>Ca(2+)</name>
        <dbReference type="ChEBI" id="CHEBI:29108"/>
        <label>1</label>
    </ligand>
</feature>
<dbReference type="PRINTS" id="PR01857">
    <property type="entry name" value="ADAMTSFAMILY"/>
</dbReference>
<dbReference type="FunFam" id="2.20.100.10:FF:000007">
    <property type="entry name" value="Thrombospondin 1"/>
    <property type="match status" value="1"/>
</dbReference>
<dbReference type="SUPFAM" id="SSF55486">
    <property type="entry name" value="Metalloproteases ('zincins'), catalytic domain"/>
    <property type="match status" value="1"/>
</dbReference>
<keyword evidence="2" id="KW-0964">Secreted</keyword>
<dbReference type="Gene3D" id="2.60.120.290">
    <property type="entry name" value="Spermadhesin, CUB domain"/>
    <property type="match status" value="1"/>
</dbReference>
<evidence type="ECO:0000256" key="5">
    <source>
        <dbReference type="ARBA" id="ARBA00022729"/>
    </source>
</evidence>
<feature type="domain" description="Peptidase M12B" evidence="17">
    <location>
        <begin position="206"/>
        <end position="411"/>
    </location>
</feature>
<evidence type="ECO:0000256" key="10">
    <source>
        <dbReference type="ARBA" id="ARBA00023157"/>
    </source>
</evidence>
<dbReference type="InterPro" id="IPR013273">
    <property type="entry name" value="ADAMTS/ADAMTS-like"/>
</dbReference>
<dbReference type="Pfam" id="PF17771">
    <property type="entry name" value="ADAMTS_CR_2"/>
    <property type="match status" value="1"/>
</dbReference>
<comment type="caution">
    <text evidence="18">The sequence shown here is derived from an EMBL/GenBank/DDBJ whole genome shotgun (WGS) entry which is preliminary data.</text>
</comment>
<feature type="disulfide bond" evidence="14">
    <location>
        <begin position="481"/>
        <end position="492"/>
    </location>
</feature>
<keyword evidence="7" id="KW-0378">Hydrolase</keyword>
<dbReference type="InterPro" id="IPR000884">
    <property type="entry name" value="TSP1_rpt"/>
</dbReference>
<feature type="binding site" evidence="13">
    <location>
        <position position="299"/>
    </location>
    <ligand>
        <name>Ca(2+)</name>
        <dbReference type="ChEBI" id="CHEBI:29108"/>
        <label>1</label>
    </ligand>
</feature>
<evidence type="ECO:0000256" key="8">
    <source>
        <dbReference type="ARBA" id="ARBA00022833"/>
    </source>
</evidence>
<dbReference type="GO" id="GO:0046872">
    <property type="term" value="F:metal ion binding"/>
    <property type="evidence" value="ECO:0007669"/>
    <property type="project" value="UniProtKB-KW"/>
</dbReference>
<evidence type="ECO:0000256" key="2">
    <source>
        <dbReference type="ARBA" id="ARBA00022525"/>
    </source>
</evidence>
<keyword evidence="9" id="KW-0482">Metalloprotease</keyword>
<evidence type="ECO:0000256" key="3">
    <source>
        <dbReference type="ARBA" id="ARBA00022670"/>
    </source>
</evidence>
<evidence type="ECO:0000256" key="4">
    <source>
        <dbReference type="ARBA" id="ARBA00022723"/>
    </source>
</evidence>
<feature type="disulfide bond" evidence="14">
    <location>
        <begin position="432"/>
        <end position="458"/>
    </location>
</feature>
<dbReference type="InterPro" id="IPR041645">
    <property type="entry name" value="ADAMTS_CR_2"/>
</dbReference>
<dbReference type="SUPFAM" id="SSF82895">
    <property type="entry name" value="TSP-1 type 1 repeat"/>
    <property type="match status" value="6"/>
</dbReference>
<keyword evidence="8 13" id="KW-0862">Zinc</keyword>
<dbReference type="InterPro" id="IPR001590">
    <property type="entry name" value="Peptidase_M12B"/>
</dbReference>
<feature type="disulfide bond" evidence="14">
    <location>
        <begin position="328"/>
        <end position="406"/>
    </location>
</feature>
<evidence type="ECO:0000256" key="12">
    <source>
        <dbReference type="PIRSR" id="PIRSR613273-1"/>
    </source>
</evidence>
<dbReference type="EMBL" id="QXTE01000175">
    <property type="protein sequence ID" value="TFK02745.1"/>
    <property type="molecule type" value="Genomic_DNA"/>
</dbReference>
<evidence type="ECO:0000256" key="15">
    <source>
        <dbReference type="PROSITE-ProRule" id="PRU00276"/>
    </source>
</evidence>
<protein>
    <submittedName>
        <fullName evidence="18">Protein FAM47E</fullName>
    </submittedName>
</protein>
<evidence type="ECO:0000256" key="7">
    <source>
        <dbReference type="ARBA" id="ARBA00022801"/>
    </source>
</evidence>
<dbReference type="InterPro" id="IPR050439">
    <property type="entry name" value="ADAMTS_ADAMTS-like"/>
</dbReference>
<evidence type="ECO:0000256" key="1">
    <source>
        <dbReference type="ARBA" id="ARBA00004613"/>
    </source>
</evidence>
<dbReference type="Gene3D" id="3.40.1620.60">
    <property type="match status" value="1"/>
</dbReference>
<dbReference type="SUPFAM" id="SSF49854">
    <property type="entry name" value="Spermadhesin, CUB domain"/>
    <property type="match status" value="2"/>
</dbReference>
<dbReference type="Pfam" id="PF00090">
    <property type="entry name" value="TSP_1"/>
    <property type="match status" value="1"/>
</dbReference>
<evidence type="ECO:0000256" key="6">
    <source>
        <dbReference type="ARBA" id="ARBA00022737"/>
    </source>
</evidence>
<dbReference type="Pfam" id="PF01421">
    <property type="entry name" value="Reprolysin"/>
    <property type="match status" value="1"/>
</dbReference>
<organism evidence="18 19">
    <name type="scientific">Platysternon megacephalum</name>
    <name type="common">big-headed turtle</name>
    <dbReference type="NCBI Taxonomy" id="55544"/>
    <lineage>
        <taxon>Eukaryota</taxon>
        <taxon>Metazoa</taxon>
        <taxon>Chordata</taxon>
        <taxon>Craniata</taxon>
        <taxon>Vertebrata</taxon>
        <taxon>Euteleostomi</taxon>
        <taxon>Archelosauria</taxon>
        <taxon>Testudinata</taxon>
        <taxon>Testudines</taxon>
        <taxon>Cryptodira</taxon>
        <taxon>Durocryptodira</taxon>
        <taxon>Testudinoidea</taxon>
        <taxon>Platysternidae</taxon>
        <taxon>Platysternon</taxon>
    </lineage>
</organism>
<dbReference type="Gene3D" id="2.20.100.10">
    <property type="entry name" value="Thrombospondin type-1 (TSP1) repeat"/>
    <property type="match status" value="4"/>
</dbReference>
<dbReference type="GO" id="GO:0031012">
    <property type="term" value="C:extracellular matrix"/>
    <property type="evidence" value="ECO:0007669"/>
    <property type="project" value="TreeGrafter"/>
</dbReference>
<feature type="disulfide bond" evidence="14">
    <location>
        <begin position="532"/>
        <end position="544"/>
    </location>
</feature>
<feature type="disulfide bond" evidence="14">
    <location>
        <begin position="367"/>
        <end position="390"/>
    </location>
</feature>
<gene>
    <name evidence="18" type="ORF">DR999_PMT14882</name>
</gene>
<feature type="binding site" evidence="13">
    <location>
        <position position="292"/>
    </location>
    <ligand>
        <name>Ca(2+)</name>
        <dbReference type="ChEBI" id="CHEBI:29108"/>
        <label>1</label>
    </ligand>
</feature>
<dbReference type="PROSITE" id="PS50215">
    <property type="entry name" value="ADAM_MEPRO"/>
    <property type="match status" value="1"/>
</dbReference>
<dbReference type="Pfam" id="PF19236">
    <property type="entry name" value="ADAMTS_CR_3"/>
    <property type="match status" value="1"/>
</dbReference>
<dbReference type="InterPro" id="IPR045371">
    <property type="entry name" value="ADAMTS_CR_3"/>
</dbReference>
<feature type="disulfide bond" evidence="14">
    <location>
        <begin position="281"/>
        <end position="334"/>
    </location>
</feature>
<feature type="disulfide bond" evidence="14">
    <location>
        <begin position="453"/>
        <end position="487"/>
    </location>
</feature>
<dbReference type="Proteomes" id="UP000297703">
    <property type="component" value="Unassembled WGS sequence"/>
</dbReference>
<dbReference type="PROSITE" id="PS50092">
    <property type="entry name" value="TSP1"/>
    <property type="match status" value="6"/>
</dbReference>
<dbReference type="OrthoDB" id="9942326at2759"/>
<name>A0A4D9E2S1_9SAUR</name>
<dbReference type="PANTHER" id="PTHR13723:SF20">
    <property type="entry name" value="A DISINTEGRIN AND METALLOPROTEINASE WITH THROMBOSPONDIN MOTIFS 13"/>
    <property type="match status" value="1"/>
</dbReference>
<dbReference type="FunFam" id="2.60.120.830:FF:000003">
    <property type="entry name" value="ADAM metallopeptidase with thrombospondin type 1 motif 13"/>
    <property type="match status" value="1"/>
</dbReference>
<feature type="binding site" evidence="13">
    <location>
        <position position="292"/>
    </location>
    <ligand>
        <name>Ca(2+)</name>
        <dbReference type="ChEBI" id="CHEBI:29108"/>
        <label>2</label>
    </ligand>
</feature>
<feature type="signal peptide" evidence="16">
    <location>
        <begin position="1"/>
        <end position="23"/>
    </location>
</feature>
<proteinExistence type="predicted"/>
<dbReference type="InterPro" id="IPR010294">
    <property type="entry name" value="ADAMTS_spacer1"/>
</dbReference>
<keyword evidence="3" id="KW-0645">Protease</keyword>
<evidence type="ECO:0000259" key="17">
    <source>
        <dbReference type="PROSITE" id="PS50215"/>
    </source>
</evidence>
<evidence type="ECO:0000256" key="14">
    <source>
        <dbReference type="PIRSR" id="PIRSR613273-3"/>
    </source>
</evidence>
<feature type="disulfide bond" evidence="14">
    <location>
        <begin position="517"/>
        <end position="554"/>
    </location>
</feature>
<sequence length="1597" mass="175879">MTINSMFLAFAVIPLGFCWPAAFQEKFLEALDPEDVFSYFGTSAVLDVPVFVIAQPACPCEEDQVEPKSCKVQRCSLRAWGELYAFEFLEDHVFLSSSFVSDRKLNSSVSLLKQFPGTCVVGGQLLRPPGAECRVTYCEGQLQGAVIVNKEKIHIRPVRSKHLNVLENPSLPRPHIIFRAAGRGTRTIGEIKSSPRLWKRAEGSIMHLELLVVVGPDVYQFHKEDTERYILINLNIGAELLRDASLGAQLRVHLMRMMVLTEPEVGMNITTNITSSLVSVCEWSKKVNPQNDSDPLHADLVLYVTRFDLELPDGNKQLRGVTQLGGACSSSWSCVITEDTGFDLGVTIAHEIGHSFGIHHDGEGNRCSGSGNIMGSEGSRNSVDLVWSECSREQFLAFLRTGQASCLNDLPDLEGNIPGWKPGLYYGADEQCKIAFGSAATACTFARNDIDMCRVLSCHTHRADQTSCTRLLVPLLDGTECGINKWCSKGRCSTLEELNPVAVVHGQWSSWSPLTACSRSCGGGVVTRRRLCNNPRPAFGGQECRGADLKAEMCNTQACLTSQLEFMADQCAATNVKPLYLIPEVPYFYKWTTAAGYAKGDTLCKHMCKAEKKNFMVSRGVSFTDGTRCEQSNRRAEGAFDLCVMGSCRVFGCDGRMDSGMVMDSCRVCGGDNATCTRVSGSYTEGKAKEYVTFLALPHKTTLVYVTNRKPLFTHLAVKVQGQYMVAGKERISSNTTYPSVIEDNQIKYRVFLTEDNLPSLEEVHVDGPTREDIEIQVYRKYGKEYGDVTNPDITFSYFIPKEKQTHVWIPQFRTCSVSCGEGVLLVDHSCFDKTRNEITDDQQCLETPQPPSRQEPCAMAPCPQGWVAGDFGPCSATCGGGAMERLVRCMKKEGGLILTLPDSKCTDAPKPASTEACSTELCPIRWKESERGKCSAICGVGVTQQNVTCVQILDGLETTVDDSLCPAEEKPLTFVPCVVNICPLGWNTDSSPSWEEQGPFGSIQKENRSVHVWSPLIGECTMTCGGGVAQLRYVCVAFETKEETQEKHCNQVPKPASRLESCNPMLCPPSWEVKELAACPVSCGGGRIPLSLRCVRQEGNTTRPLPHSKCGRMPRPDSAKECGTDPCPARWHYKMDSCSASCGGGVLRRVLYCARETGDNVELIVADAQCHGLPRPEEQELCNLEPCPPRWKVAATGSCSSSCGLGLATQLITCVQLRQGLETELEESSCPEAEKPLSSIPCFIRMCSYEWGFSEWTECSASRGNGIQMRQHFCLNPKTHAHVNPVFCMRSPKPITVRGCSAGPCPEQPAVNGSSGSEHQIPTSATNPITTAATIYPERPEYKALDRLPTRVLAPSPKHPEELSAGEEDTDEAYSVCGRLFLNSTGVINMTGLQVSDCTVSIGRPLGEVVTVQVLESSLNCSAGEIILFSGRMMSRIGCKKLTVSSVNSRTNILMVRQRLLLPGNGVVLQYNSKAAAKKYYQDCDVQLFGPWGEIVNPGQLPDPKRQVACRTFIDVAPRYRIAIHALYMDLGTENNQTHSNYILIRDVNTMKTTVFRGKQLFFWESTGSQAEIEFNEGFTEDRVSFRAEYWARKPR</sequence>
<dbReference type="InterPro" id="IPR035914">
    <property type="entry name" value="Sperma_CUB_dom_sf"/>
</dbReference>
<dbReference type="SMART" id="SM00209">
    <property type="entry name" value="TSP1"/>
    <property type="match status" value="6"/>
</dbReference>
<feature type="binding site" evidence="13">
    <location>
        <position position="406"/>
    </location>
    <ligand>
        <name>Ca(2+)</name>
        <dbReference type="ChEBI" id="CHEBI:29108"/>
        <label>1</label>
    </ligand>
</feature>
<keyword evidence="4 13" id="KW-0479">Metal-binding</keyword>
<dbReference type="GO" id="GO:0005576">
    <property type="term" value="C:extracellular region"/>
    <property type="evidence" value="ECO:0007669"/>
    <property type="project" value="UniProtKB-SubCell"/>
</dbReference>
<evidence type="ECO:0000256" key="13">
    <source>
        <dbReference type="PIRSR" id="PIRSR613273-2"/>
    </source>
</evidence>
<dbReference type="GO" id="GO:0030198">
    <property type="term" value="P:extracellular matrix organization"/>
    <property type="evidence" value="ECO:0007669"/>
    <property type="project" value="InterPro"/>
</dbReference>
<evidence type="ECO:0000256" key="16">
    <source>
        <dbReference type="SAM" id="SignalP"/>
    </source>
</evidence>
<reference evidence="18 19" key="2">
    <citation type="submission" date="2019-04" db="EMBL/GenBank/DDBJ databases">
        <title>The genome sequence of big-headed turtle.</title>
        <authorList>
            <person name="Gong S."/>
        </authorList>
    </citation>
    <scope>NUCLEOTIDE SEQUENCE [LARGE SCALE GENOMIC DNA]</scope>
    <source>
        <strain evidence="18">DO16091913</strain>
        <tissue evidence="18">Muscle</tissue>
    </source>
</reference>
<dbReference type="Gene3D" id="3.40.390.10">
    <property type="entry name" value="Collagenase (Catalytic Domain)"/>
    <property type="match status" value="1"/>
</dbReference>
<dbReference type="Gene3D" id="2.60.120.830">
    <property type="match status" value="1"/>
</dbReference>
<dbReference type="CDD" id="cd04273">
    <property type="entry name" value="ZnMc_ADAMTS_like"/>
    <property type="match status" value="1"/>
</dbReference>
<feature type="active site" evidence="12 15">
    <location>
        <position position="351"/>
    </location>
</feature>
<dbReference type="FunFam" id="2.20.100.10:FF:000005">
    <property type="entry name" value="ADAM metallopeptidase with thrombospondin type 1 motif 9"/>
    <property type="match status" value="1"/>
</dbReference>
<dbReference type="InterPro" id="IPR024079">
    <property type="entry name" value="MetalloPept_cat_dom_sf"/>
</dbReference>